<dbReference type="EMBL" id="BMIY01000010">
    <property type="protein sequence ID" value="GFZ79799.1"/>
    <property type="molecule type" value="Genomic_DNA"/>
</dbReference>
<feature type="active site" evidence="13">
    <location>
        <position position="92"/>
    </location>
</feature>
<evidence type="ECO:0000259" key="14">
    <source>
        <dbReference type="Pfam" id="PF00710"/>
    </source>
</evidence>
<dbReference type="PROSITE" id="PS51732">
    <property type="entry name" value="ASN_GLN_ASE_3"/>
    <property type="match status" value="1"/>
</dbReference>
<dbReference type="Pfam" id="PF00710">
    <property type="entry name" value="Asparaginase"/>
    <property type="match status" value="1"/>
</dbReference>
<feature type="active site" evidence="12">
    <location>
        <position position="13"/>
    </location>
</feature>
<comment type="catalytic activity">
    <reaction evidence="5">
        <text>L-glutamine + H2O = L-glutamate + NH4(+)</text>
        <dbReference type="Rhea" id="RHEA:15889"/>
        <dbReference type="ChEBI" id="CHEBI:15377"/>
        <dbReference type="ChEBI" id="CHEBI:28938"/>
        <dbReference type="ChEBI" id="CHEBI:29985"/>
        <dbReference type="ChEBI" id="CHEBI:58359"/>
        <dbReference type="EC" id="3.5.1.38"/>
    </reaction>
</comment>
<dbReference type="PROSITE" id="PS00144">
    <property type="entry name" value="ASN_GLN_ASE_1"/>
    <property type="match status" value="1"/>
</dbReference>
<proteinExistence type="inferred from homology"/>
<evidence type="ECO:0000256" key="13">
    <source>
        <dbReference type="PROSITE-ProRule" id="PRU10100"/>
    </source>
</evidence>
<evidence type="ECO:0000256" key="9">
    <source>
        <dbReference type="ARBA" id="ARBA00084074"/>
    </source>
</evidence>
<dbReference type="CDD" id="cd08963">
    <property type="entry name" value="L-asparaginase_I"/>
    <property type="match status" value="1"/>
</dbReference>
<dbReference type="FunFam" id="3.40.50.1170:FF:000001">
    <property type="entry name" value="L-asparaginase 2"/>
    <property type="match status" value="1"/>
</dbReference>
<feature type="active site" description="O-isoaspartyl threonine intermediate" evidence="10">
    <location>
        <position position="13"/>
    </location>
</feature>
<reference evidence="16" key="2">
    <citation type="submission" date="2020-09" db="EMBL/GenBank/DDBJ databases">
        <authorList>
            <person name="Sun Q."/>
            <person name="Zhou Y."/>
        </authorList>
    </citation>
    <scope>NUCLEOTIDE SEQUENCE</scope>
    <source>
        <strain evidence="16">CGMCC 1.15425</strain>
    </source>
</reference>
<keyword evidence="3" id="KW-0378">Hydrolase</keyword>
<feature type="domain" description="Asparaginase/glutaminase C-terminal" evidence="15">
    <location>
        <begin position="217"/>
        <end position="332"/>
    </location>
</feature>
<organism evidence="16 17">
    <name type="scientific">Pseudohongiella nitratireducens</name>
    <dbReference type="NCBI Taxonomy" id="1768907"/>
    <lineage>
        <taxon>Bacteria</taxon>
        <taxon>Pseudomonadati</taxon>
        <taxon>Pseudomonadota</taxon>
        <taxon>Gammaproteobacteria</taxon>
        <taxon>Pseudomonadales</taxon>
        <taxon>Pseudohongiellaceae</taxon>
        <taxon>Pseudohongiella</taxon>
    </lineage>
</organism>
<evidence type="ECO:0000313" key="17">
    <source>
        <dbReference type="Proteomes" id="UP000627715"/>
    </source>
</evidence>
<dbReference type="InterPro" id="IPR040919">
    <property type="entry name" value="Asparaginase_C"/>
</dbReference>
<dbReference type="PANTHER" id="PTHR11707">
    <property type="entry name" value="L-ASPARAGINASE"/>
    <property type="match status" value="1"/>
</dbReference>
<comment type="caution">
    <text evidence="16">The sequence shown here is derived from an EMBL/GenBank/DDBJ whole genome shotgun (WGS) entry which is preliminary data.</text>
</comment>
<dbReference type="Gene3D" id="3.40.50.1170">
    <property type="entry name" value="L-asparaginase, N-terminal domain"/>
    <property type="match status" value="1"/>
</dbReference>
<dbReference type="Proteomes" id="UP000627715">
    <property type="component" value="Unassembled WGS sequence"/>
</dbReference>
<dbReference type="PRINTS" id="PR00139">
    <property type="entry name" value="ASNGLNASE"/>
</dbReference>
<dbReference type="EC" id="3.5.1.38" evidence="6"/>
<dbReference type="SFLD" id="SFLDS00057">
    <property type="entry name" value="Glutaminase/Asparaginase"/>
    <property type="match status" value="1"/>
</dbReference>
<dbReference type="Gene3D" id="3.40.50.40">
    <property type="match status" value="1"/>
</dbReference>
<dbReference type="InterPro" id="IPR020827">
    <property type="entry name" value="Asparaginase/glutaminase_AS1"/>
</dbReference>
<dbReference type="InterPro" id="IPR041725">
    <property type="entry name" value="L-asparaginase_I"/>
</dbReference>
<dbReference type="PIRSF" id="PIRSF500176">
    <property type="entry name" value="L_ASNase"/>
    <property type="match status" value="1"/>
</dbReference>
<accession>A0A916QL66</accession>
<dbReference type="InterPro" id="IPR036152">
    <property type="entry name" value="Asp/glu_Ase-like_sf"/>
</dbReference>
<dbReference type="GO" id="GO:0004067">
    <property type="term" value="F:asparaginase activity"/>
    <property type="evidence" value="ECO:0007669"/>
    <property type="project" value="UniProtKB-UniRule"/>
</dbReference>
<dbReference type="PROSITE" id="PS00917">
    <property type="entry name" value="ASN_GLN_ASE_2"/>
    <property type="match status" value="1"/>
</dbReference>
<comment type="catalytic activity">
    <reaction evidence="4">
        <text>L-asparagine + H2O = L-aspartate + NH4(+)</text>
        <dbReference type="Rhea" id="RHEA:21016"/>
        <dbReference type="ChEBI" id="CHEBI:15377"/>
        <dbReference type="ChEBI" id="CHEBI:28938"/>
        <dbReference type="ChEBI" id="CHEBI:29991"/>
        <dbReference type="ChEBI" id="CHEBI:58048"/>
        <dbReference type="EC" id="3.5.1.38"/>
    </reaction>
</comment>
<feature type="binding site" evidence="11">
    <location>
        <begin position="92"/>
        <end position="93"/>
    </location>
    <ligand>
        <name>substrate</name>
    </ligand>
</feature>
<dbReference type="EC" id="3.5.1.1" evidence="2"/>
<protein>
    <recommendedName>
        <fullName evidence="7">Glutaminase-asparaginase</fullName>
        <ecNumber evidence="2">3.5.1.1</ecNumber>
        <ecNumber evidence="6">3.5.1.38</ecNumber>
    </recommendedName>
    <alternativeName>
        <fullName evidence="9">L-ASNase/L-GLNase</fullName>
    </alternativeName>
    <alternativeName>
        <fullName evidence="8">L-asparagine/L-glutamine amidohydrolase</fullName>
    </alternativeName>
</protein>
<evidence type="ECO:0000256" key="10">
    <source>
        <dbReference type="PIRSR" id="PIRSR001220-1"/>
    </source>
</evidence>
<feature type="domain" description="L-asparaginase N-terminal" evidence="14">
    <location>
        <begin position="4"/>
        <end position="195"/>
    </location>
</feature>
<reference evidence="16" key="1">
    <citation type="journal article" date="2014" name="Int. J. Syst. Evol. Microbiol.">
        <title>Complete genome sequence of Corynebacterium casei LMG S-19264T (=DSM 44701T), isolated from a smear-ripened cheese.</title>
        <authorList>
            <consortium name="US DOE Joint Genome Institute (JGI-PGF)"/>
            <person name="Walter F."/>
            <person name="Albersmeier A."/>
            <person name="Kalinowski J."/>
            <person name="Ruckert C."/>
        </authorList>
    </citation>
    <scope>NUCLEOTIDE SEQUENCE</scope>
    <source>
        <strain evidence="16">CGMCC 1.15425</strain>
    </source>
</reference>
<evidence type="ECO:0000256" key="11">
    <source>
        <dbReference type="PIRSR" id="PIRSR001220-2"/>
    </source>
</evidence>
<evidence type="ECO:0000256" key="8">
    <source>
        <dbReference type="ARBA" id="ARBA00083270"/>
    </source>
</evidence>
<dbReference type="InterPro" id="IPR006034">
    <property type="entry name" value="Asparaginase/glutaminase-like"/>
</dbReference>
<dbReference type="SMART" id="SM00870">
    <property type="entry name" value="Asparaginase"/>
    <property type="match status" value="1"/>
</dbReference>
<dbReference type="SUPFAM" id="SSF53774">
    <property type="entry name" value="Glutaminase/Asparaginase"/>
    <property type="match status" value="1"/>
</dbReference>
<evidence type="ECO:0000256" key="12">
    <source>
        <dbReference type="PROSITE-ProRule" id="PRU10099"/>
    </source>
</evidence>
<evidence type="ECO:0000256" key="3">
    <source>
        <dbReference type="ARBA" id="ARBA00022801"/>
    </source>
</evidence>
<dbReference type="GO" id="GO:0050417">
    <property type="term" value="F:glutamin-(asparagin-)ase activity"/>
    <property type="evidence" value="ECO:0007669"/>
    <property type="project" value="UniProtKB-EC"/>
</dbReference>
<dbReference type="InterPro" id="IPR037152">
    <property type="entry name" value="L-asparaginase_N_sf"/>
</dbReference>
<evidence type="ECO:0000256" key="4">
    <source>
        <dbReference type="ARBA" id="ARBA00050130"/>
    </source>
</evidence>
<dbReference type="InterPro" id="IPR027473">
    <property type="entry name" value="L-asparaginase_C"/>
</dbReference>
<feature type="binding site" evidence="11">
    <location>
        <position position="61"/>
    </location>
    <ligand>
        <name>substrate</name>
    </ligand>
</feature>
<evidence type="ECO:0000256" key="1">
    <source>
        <dbReference type="ARBA" id="ARBA00010518"/>
    </source>
</evidence>
<name>A0A916QL66_9GAMM</name>
<evidence type="ECO:0000256" key="6">
    <source>
        <dbReference type="ARBA" id="ARBA00066751"/>
    </source>
</evidence>
<dbReference type="OrthoDB" id="9788068at2"/>
<dbReference type="AlphaFoldDB" id="A0A916QL66"/>
<dbReference type="FunFam" id="3.40.50.40:FF:000001">
    <property type="entry name" value="L-asparaginase 1"/>
    <property type="match status" value="1"/>
</dbReference>
<sequence length="345" mass="36506">MSKRLLILYTGGTIGMQHTEKGLAPAPDLAANISALIGSGRTLASDPPQLSVQTVDPLIDSSDMRPGNWIELAGRIESVYDQYDGFVVLHGTDTLAYTSSALSFFIQKRGKPVIVTGAQLPFGYPRSDARSNLISAVEVAATLPEHLTQVCVVFGSRILRGNRATKISARAYDAFASPRVGELGRIGIDIEFQGQQGAPLPLPVNARALSIPADDAVVLLRLYPGISANILRLICQDTNLQALIIEAYGSGNGPVSDPAFTAAIREAIAKGIVVLVVSQPLDGVVHFDRYAAAHEFAGAGAVSGLDITPEAAVTKLYYLIAAGYDSREIKDILSVSLAGEMHLPS</sequence>
<dbReference type="GO" id="GO:0009066">
    <property type="term" value="P:aspartate family amino acid metabolic process"/>
    <property type="evidence" value="ECO:0007669"/>
    <property type="project" value="UniProtKB-ARBA"/>
</dbReference>
<dbReference type="InterPro" id="IPR027474">
    <property type="entry name" value="L-asparaginase_N"/>
</dbReference>
<dbReference type="InterPro" id="IPR027475">
    <property type="entry name" value="Asparaginase/glutaminase_AS2"/>
</dbReference>
<comment type="similarity">
    <text evidence="1">Belongs to the asparaginase 1 family.</text>
</comment>
<dbReference type="PANTHER" id="PTHR11707:SF28">
    <property type="entry name" value="60 KDA LYSOPHOSPHOLIPASE"/>
    <property type="match status" value="1"/>
</dbReference>
<keyword evidence="17" id="KW-1185">Reference proteome</keyword>
<gene>
    <name evidence="16" type="primary">ansA</name>
    <name evidence="16" type="ORF">GCM10011403_23690</name>
</gene>
<evidence type="ECO:0000259" key="15">
    <source>
        <dbReference type="Pfam" id="PF17763"/>
    </source>
</evidence>
<evidence type="ECO:0000313" key="16">
    <source>
        <dbReference type="EMBL" id="GFZ79799.1"/>
    </source>
</evidence>
<evidence type="ECO:0000256" key="7">
    <source>
        <dbReference type="ARBA" id="ARBA00070898"/>
    </source>
</evidence>
<dbReference type="Pfam" id="PF17763">
    <property type="entry name" value="Asparaginase_C"/>
    <property type="match status" value="1"/>
</dbReference>
<evidence type="ECO:0000256" key="2">
    <source>
        <dbReference type="ARBA" id="ARBA00012920"/>
    </source>
</evidence>
<dbReference type="RefSeq" id="WP_068810079.1">
    <property type="nucleotide sequence ID" value="NZ_BMIY01000010.1"/>
</dbReference>
<evidence type="ECO:0000256" key="5">
    <source>
        <dbReference type="ARBA" id="ARBA00052564"/>
    </source>
</evidence>
<dbReference type="PIRSF" id="PIRSF001220">
    <property type="entry name" value="L-ASNase_gatD"/>
    <property type="match status" value="1"/>
</dbReference>